<dbReference type="Pfam" id="PF04024">
    <property type="entry name" value="PspC"/>
    <property type="match status" value="1"/>
</dbReference>
<sequence length="84" mass="9200">MQKFFTSIRRLGFRRGPARLAGGIAGGIAQHVGINVWLARLLVLVSFLLPVVGVGFYLVMWALTPWQDGSIPLERALGGNPEIR</sequence>
<evidence type="ECO:0000313" key="3">
    <source>
        <dbReference type="EMBL" id="WFP16148.1"/>
    </source>
</evidence>
<keyword evidence="1" id="KW-1133">Transmembrane helix</keyword>
<proteinExistence type="predicted"/>
<keyword evidence="1" id="KW-0472">Membrane</keyword>
<name>A0ABY8H4S9_9MICC</name>
<feature type="domain" description="Phage shock protein PspC N-terminal" evidence="2">
    <location>
        <begin position="15"/>
        <end position="65"/>
    </location>
</feature>
<keyword evidence="1" id="KW-0812">Transmembrane</keyword>
<reference evidence="3 4" key="1">
    <citation type="submission" date="2023-04" db="EMBL/GenBank/DDBJ databases">
        <title>Funneling lignin-derived compounds into biodiesel using alkali-halophilic Citricoccus sp. P2.</title>
        <authorList>
            <person name="Luo C.-B."/>
        </authorList>
    </citation>
    <scope>NUCLEOTIDE SEQUENCE [LARGE SCALE GENOMIC DNA]</scope>
    <source>
        <strain evidence="3 4">P2</strain>
    </source>
</reference>
<feature type="transmembrane region" description="Helical" evidence="1">
    <location>
        <begin position="44"/>
        <end position="63"/>
    </location>
</feature>
<dbReference type="Proteomes" id="UP001219037">
    <property type="component" value="Chromosome"/>
</dbReference>
<protein>
    <submittedName>
        <fullName evidence="3">PspC domain-containing protein</fullName>
    </submittedName>
</protein>
<organism evidence="3 4">
    <name type="scientific">Citricoccus muralis</name>
    <dbReference type="NCBI Taxonomy" id="169134"/>
    <lineage>
        <taxon>Bacteria</taxon>
        <taxon>Bacillati</taxon>
        <taxon>Actinomycetota</taxon>
        <taxon>Actinomycetes</taxon>
        <taxon>Micrococcales</taxon>
        <taxon>Micrococcaceae</taxon>
        <taxon>Citricoccus</taxon>
    </lineage>
</organism>
<accession>A0ABY8H4S9</accession>
<dbReference type="RefSeq" id="WP_278157306.1">
    <property type="nucleotide sequence ID" value="NZ_CP121252.1"/>
</dbReference>
<evidence type="ECO:0000259" key="2">
    <source>
        <dbReference type="Pfam" id="PF04024"/>
    </source>
</evidence>
<dbReference type="EMBL" id="CP121252">
    <property type="protein sequence ID" value="WFP16148.1"/>
    <property type="molecule type" value="Genomic_DNA"/>
</dbReference>
<evidence type="ECO:0000256" key="1">
    <source>
        <dbReference type="SAM" id="Phobius"/>
    </source>
</evidence>
<gene>
    <name evidence="3" type="ORF">P8192_12235</name>
</gene>
<keyword evidence="4" id="KW-1185">Reference proteome</keyword>
<evidence type="ECO:0000313" key="4">
    <source>
        <dbReference type="Proteomes" id="UP001219037"/>
    </source>
</evidence>
<dbReference type="InterPro" id="IPR007168">
    <property type="entry name" value="Phageshock_PspC_N"/>
</dbReference>